<feature type="compositionally biased region" description="Polar residues" evidence="1">
    <location>
        <begin position="204"/>
        <end position="213"/>
    </location>
</feature>
<organism evidence="2 3">
    <name type="scientific">Protopolystoma xenopodis</name>
    <dbReference type="NCBI Taxonomy" id="117903"/>
    <lineage>
        <taxon>Eukaryota</taxon>
        <taxon>Metazoa</taxon>
        <taxon>Spiralia</taxon>
        <taxon>Lophotrochozoa</taxon>
        <taxon>Platyhelminthes</taxon>
        <taxon>Monogenea</taxon>
        <taxon>Polyopisthocotylea</taxon>
        <taxon>Polystomatidea</taxon>
        <taxon>Polystomatidae</taxon>
        <taxon>Protopolystoma</taxon>
    </lineage>
</organism>
<evidence type="ECO:0000256" key="1">
    <source>
        <dbReference type="SAM" id="MobiDB-lite"/>
    </source>
</evidence>
<name>A0A3S5FFP1_9PLAT</name>
<sequence>MGKLTDDADYDAGETFENVPSPLSDVSSHDNYYDRRLLTRCVLLNRLDNQTKLRQRGTTRPLSTRPAEHRRMPSSRICRKLQPTANSPCEMAFCPSFIAISRFPRPARVSHEAVARFFCPHKNGPLFRNCLLCRGLIANEMLVAIFARRLDEFCRHEHSELGLFRGCQRPAVEVEVAVRAGSQLLEPSSILRAPSRNPLRDSNNHGQSLSSTR</sequence>
<dbReference type="Proteomes" id="UP000784294">
    <property type="component" value="Unassembled WGS sequence"/>
</dbReference>
<proteinExistence type="predicted"/>
<gene>
    <name evidence="2" type="ORF">PXEA_LOCUS26444</name>
</gene>
<feature type="region of interest" description="Disordered" evidence="1">
    <location>
        <begin position="193"/>
        <end position="213"/>
    </location>
</feature>
<evidence type="ECO:0000313" key="3">
    <source>
        <dbReference type="Proteomes" id="UP000784294"/>
    </source>
</evidence>
<dbReference type="EMBL" id="CAAALY010245015">
    <property type="protein sequence ID" value="VEL33004.1"/>
    <property type="molecule type" value="Genomic_DNA"/>
</dbReference>
<comment type="caution">
    <text evidence="2">The sequence shown here is derived from an EMBL/GenBank/DDBJ whole genome shotgun (WGS) entry which is preliminary data.</text>
</comment>
<protein>
    <submittedName>
        <fullName evidence="2">Uncharacterized protein</fullName>
    </submittedName>
</protein>
<feature type="region of interest" description="Disordered" evidence="1">
    <location>
        <begin position="1"/>
        <end position="28"/>
    </location>
</feature>
<evidence type="ECO:0000313" key="2">
    <source>
        <dbReference type="EMBL" id="VEL33004.1"/>
    </source>
</evidence>
<dbReference type="AlphaFoldDB" id="A0A3S5FFP1"/>
<keyword evidence="3" id="KW-1185">Reference proteome</keyword>
<reference evidence="2" key="1">
    <citation type="submission" date="2018-11" db="EMBL/GenBank/DDBJ databases">
        <authorList>
            <consortium name="Pathogen Informatics"/>
        </authorList>
    </citation>
    <scope>NUCLEOTIDE SEQUENCE</scope>
</reference>
<accession>A0A3S5FFP1</accession>